<evidence type="ECO:0000256" key="20">
    <source>
        <dbReference type="ARBA" id="ARBA00049568"/>
    </source>
</evidence>
<comment type="catalytic activity">
    <reaction evidence="19">
        <text>1-dodecanoylglycerol + H2O = dodecanoate + glycerol + H(+)</text>
        <dbReference type="Rhea" id="RHEA:44316"/>
        <dbReference type="ChEBI" id="CHEBI:15377"/>
        <dbReference type="ChEBI" id="CHEBI:15378"/>
        <dbReference type="ChEBI" id="CHEBI:17754"/>
        <dbReference type="ChEBI" id="CHEBI:18262"/>
        <dbReference type="ChEBI" id="CHEBI:75539"/>
    </reaction>
</comment>
<dbReference type="GO" id="GO:0005886">
    <property type="term" value="C:plasma membrane"/>
    <property type="evidence" value="ECO:0007669"/>
    <property type="project" value="UniProtKB-ARBA"/>
</dbReference>
<evidence type="ECO:0000256" key="3">
    <source>
        <dbReference type="ARBA" id="ARBA00009238"/>
    </source>
</evidence>
<organism evidence="25 26">
    <name type="scientific">Anabarilius grahami</name>
    <name type="common">Kanglang fish</name>
    <name type="synonym">Barilius grahami</name>
    <dbReference type="NCBI Taxonomy" id="495550"/>
    <lineage>
        <taxon>Eukaryota</taxon>
        <taxon>Metazoa</taxon>
        <taxon>Chordata</taxon>
        <taxon>Craniata</taxon>
        <taxon>Vertebrata</taxon>
        <taxon>Euteleostomi</taxon>
        <taxon>Actinopterygii</taxon>
        <taxon>Neopterygii</taxon>
        <taxon>Teleostei</taxon>
        <taxon>Ostariophysi</taxon>
        <taxon>Cypriniformes</taxon>
        <taxon>Xenocyprididae</taxon>
        <taxon>Xenocypridinae</taxon>
        <taxon>Xenocypridinae incertae sedis</taxon>
        <taxon>Anabarilius</taxon>
    </lineage>
</organism>
<dbReference type="OrthoDB" id="5334309at2759"/>
<feature type="repeat" description="Filamin" evidence="21">
    <location>
        <begin position="1723"/>
        <end position="1860"/>
    </location>
</feature>
<dbReference type="FunFam" id="2.60.40.10:FF:000096">
    <property type="entry name" value="filamin-C isoform X2"/>
    <property type="match status" value="1"/>
</dbReference>
<feature type="domain" description="Calponin-homology (CH)" evidence="24">
    <location>
        <begin position="146"/>
        <end position="249"/>
    </location>
</feature>
<dbReference type="GO" id="GO:0031966">
    <property type="term" value="C:mitochondrial membrane"/>
    <property type="evidence" value="ECO:0007669"/>
    <property type="project" value="UniProtKB-SubCell"/>
</dbReference>
<dbReference type="PANTHER" id="PTHR38537">
    <property type="entry name" value="JITTERBUG, ISOFORM N"/>
    <property type="match status" value="1"/>
</dbReference>
<dbReference type="Pfam" id="PF00561">
    <property type="entry name" value="Abhydrolase_1"/>
    <property type="match status" value="1"/>
</dbReference>
<feature type="compositionally biased region" description="Polar residues" evidence="22">
    <location>
        <begin position="1260"/>
        <end position="1274"/>
    </location>
</feature>
<keyword evidence="11" id="KW-0443">Lipid metabolism</keyword>
<feature type="compositionally biased region" description="Basic and acidic residues" evidence="22">
    <location>
        <begin position="1248"/>
        <end position="1259"/>
    </location>
</feature>
<dbReference type="InterPro" id="IPR000073">
    <property type="entry name" value="AB_hydrolase_1"/>
</dbReference>
<evidence type="ECO:0000256" key="19">
    <source>
        <dbReference type="ARBA" id="ARBA00047662"/>
    </source>
</evidence>
<feature type="repeat" description="Filamin" evidence="21">
    <location>
        <begin position="1631"/>
        <end position="1720"/>
    </location>
</feature>
<dbReference type="InterPro" id="IPR036872">
    <property type="entry name" value="CH_dom_sf"/>
</dbReference>
<evidence type="ECO:0000256" key="2">
    <source>
        <dbReference type="ARBA" id="ARBA00008645"/>
    </source>
</evidence>
<accession>A0A3N0Z460</accession>
<dbReference type="Proteomes" id="UP000281406">
    <property type="component" value="Unassembled WGS sequence"/>
</dbReference>
<keyword evidence="13 23" id="KW-0472">Membrane</keyword>
<feature type="region of interest" description="Disordered" evidence="22">
    <location>
        <begin position="1248"/>
        <end position="1276"/>
    </location>
</feature>
<evidence type="ECO:0000256" key="1">
    <source>
        <dbReference type="ARBA" id="ARBA00001613"/>
    </source>
</evidence>
<keyword evidence="5 23" id="KW-0812">Transmembrane</keyword>
<feature type="repeat" description="Filamin" evidence="21">
    <location>
        <begin position="1542"/>
        <end position="1634"/>
    </location>
</feature>
<evidence type="ECO:0000256" key="4">
    <source>
        <dbReference type="ARBA" id="ARBA00013254"/>
    </source>
</evidence>
<comment type="caution">
    <text evidence="25">The sequence shown here is derived from an EMBL/GenBank/DDBJ whole genome shotgun (WGS) entry which is preliminary data.</text>
</comment>
<feature type="repeat" description="Filamin" evidence="21">
    <location>
        <begin position="694"/>
        <end position="788"/>
    </location>
</feature>
<comment type="catalytic activity">
    <reaction evidence="1">
        <text>Hydrolyzes glycerol monoesters of long-chain fatty acids.</text>
        <dbReference type="EC" id="3.1.1.23"/>
    </reaction>
</comment>
<dbReference type="InterPro" id="IPR013783">
    <property type="entry name" value="Ig-like_fold"/>
</dbReference>
<feature type="compositionally biased region" description="Basic residues" evidence="22">
    <location>
        <begin position="256"/>
        <end position="265"/>
    </location>
</feature>
<dbReference type="InterPro" id="IPR001715">
    <property type="entry name" value="CH_dom"/>
</dbReference>
<dbReference type="GO" id="GO:0047372">
    <property type="term" value="F:monoacylglycerol lipase activity"/>
    <property type="evidence" value="ECO:0007669"/>
    <property type="project" value="UniProtKB-EC"/>
</dbReference>
<dbReference type="GO" id="GO:0005765">
    <property type="term" value="C:lysosomal membrane"/>
    <property type="evidence" value="ECO:0007669"/>
    <property type="project" value="UniProtKB-SubCell"/>
</dbReference>
<dbReference type="SUPFAM" id="SSF81296">
    <property type="entry name" value="E set domains"/>
    <property type="match status" value="16"/>
</dbReference>
<evidence type="ECO:0000256" key="22">
    <source>
        <dbReference type="SAM" id="MobiDB-lite"/>
    </source>
</evidence>
<dbReference type="GO" id="GO:0031902">
    <property type="term" value="C:late endosome membrane"/>
    <property type="evidence" value="ECO:0007669"/>
    <property type="project" value="UniProtKB-SubCell"/>
</dbReference>
<dbReference type="Pfam" id="PF00307">
    <property type="entry name" value="CH"/>
    <property type="match status" value="2"/>
</dbReference>
<dbReference type="PROSITE" id="PS50021">
    <property type="entry name" value="CH"/>
    <property type="match status" value="2"/>
</dbReference>
<sequence>MGDFKDSVTAAAINLADDAPWKKIQKNTFTRWCNEHLRSVELQISDLKFDLSDGLVLISLLEALSHKRMFRKYHTRPPFRQLKLDNVSVALEFLDHEKVKLVSIDSKAIVDGNLKLILGLVWTLIQHYSISTPVWEDEANDSVSKLTPEMRLLGWIQNKVPELPITNFSQDWQDGKALGALVDGLAPGLCPDWESWDTVHRVSNTKEAMQQANDWLGIPQLIAPEEILDPAVDEQSVMTYLSLFPKARLKPGAPLKPKKVPKPKACRATGRGLQSKGMRVGQLAEFKVDTCKAGPGNLEVLIRDPSGKAVSVRQKDALEGVYTFEYTPTAKGDHTVDITWTGQHIAKSPFKVHVGSEAGPQKIRAWGPGLEGGTVGLSADFLVESVGVDSGMLGFAIEGPSQAKITCDDHNDGSCLVRFWPTEAGEYAVHVMCDDEEIQDSPFMASIRLKRKDFHPEKVKVEGPGVSQTGCIVNLQTQFTVDTRQAGEGELKVCAQRADGECVDVSVASEQSGVFVCSYIPSSLSKHTIAVAWGGVMVPGSPFIVTPCRIKMTLCSPVWFKPDGSEMYYSDEEMDLDEDFPDNVWPGGHGELVMNIISPSNVPGDATKVRAHGPGLKEGVLGEQAEFIIDTSRAGSGRLAIRVEGPCKVTLKCLDNQDGTCTVFYLPTEHGMYKINVLFDNSHITGSPFEAVIHKPIDPSKVLVTGPGLLQGKVGEPCIVNIDCAMAGSGDLSVQAVSDSGVIVPTKVKENEDGTYTAVYVPLIGGVYTLLLKYGGKVVPNFPAKVVVDPKVYKSHVKVSRQGDIVVGERETDTCQVVADGLGLQKGFAGHPNMFSVNARSSVDDLGITVEGASECQVTCKDSGEGLYNVEYTPSVPGEYKITITCGEKNIPGCTEMTDIKYNGDGIYTASQAPSMEDRESLIDPQSPYGSSSPIPFQALLNCDCDRELPSAHGENMAEIIVPGFKGRICGRTSQTFTIGYSSNGEAPETVAVVRPDGSMELLELKKSGDGTYSVVYLPTMDGCHLLTVKFSSDETFNRQFKFQVLPIDDTAQVNVAGPGLTSGMCAQHPQTFTVDSTSTKKVPQFVAIMTPDGLTEIFEVRDNGDWTYTVNYTPSMEGLHSLMVKYTEDASFCSPFKFRVLPIPDSDYKHHGGQGLRNGTPVFGLDLEAQLCVNTPQTFTIDGSSTGEPPETVAVVTPDGKIMLLSAKDNGDGTYLVAYSPSVEGSHSIMVKYTNDDDSFRRRDEDVLNKEEHSRQEGSVDSNAKAPQTSANGYSVAPETDTIVKANDVMGNRDRTCKMTCAPNVENSVMDKYTSEETLRSLSEFQADLTVENTEPKICTQTPQSFKINCGKSGKPPECALMITPNGKAELTEVKENPDGSYSVKYSPTIEGLHSLMVKYADDDSYCNPLRFHVLPHSASDDEQHGINTTEVCSRQLKEDVCAQIPQTFTACCNTNEAPDTDRSKADGFISCDIVLPSDLSEGEITGEVITPSRKTTQPDVTDNKDGTIIIKFDPSEEGLHQLLIKSTENDLPVLPLQYYANSLANRSTMAYGRGLVYGIANETATFTICQEDSALSDLDITIEGPSEADVRCLDNADGTCTVSYLPIEPGDYEIQVQHNDMPIRGSPFKAKITDGNMRRSQVKLGSAVDFTINITEEDISQLSASIISPTGNDVPCLLKTQPDSHLGVSFIPRETGEHLVSIMKDGEHVGNSPISLSISQAEIGDSSKVKAFGPGLHTGHTFCMSEFVVDTWDAGSPFTAVITDRGLMRENITHKQKAAPIASIGSECSLAFKIPGTDAETLSAHIYEPSGTQGEAVIVATGSDIYTVSFLAKEMGVYNVTIKNQGQTIPGCPLQYTVGPLGQGGCERIQVWGQGLQTALASVPADFNIWSREAGAGTLSVSVEGPGKIELHFDDQLDGSCIVSYTAQEPGDYEVSVMFNEEHISESPFLVSVSAATDKSLTQGQSGSDHNQMCNSYEEPSQSELEINISSDSSAEPVFLSNASKVICHGPGLSKGILGRKNTFYVDCRKAGQNLLFVGMHGPTVPCERLSIIHMGGHQYRINYAVKERGKYILAVKWGDEHIPGSPFHIGSLLDKSRVAMDQDMVNMFAIAAGTLAIPLLLFMASFMLWPSSLIKVYYWYWRRTLGLQVRYADCGGYRFCYSHRGKPGLRPSILMLHDFSAHKDTWLPMVKYLPKHLHLLCVDMPGHEGTTRTSTDDYSIQGQVKRIQQFVEAIRLNRKPFHLVGTSMGGTVAGVYAACHPSDLYSLTLICPAGLKNQNETKFDCQMHDVEHSQYTLNIPLIPSTPEEMEEMLKLCSHVRFRVPQQILQGLVDVRIPHNDFYHEVFMEIMSENSKYALHEHMQQITTPLQVIWGKQDQVVDVSGAAVLAEALPHCRVDLLENCGHSVVMERPRQTAKLILDFIISQQSTESASTKKKS</sequence>
<dbReference type="InterPro" id="IPR029058">
    <property type="entry name" value="AB_hydrolase_fold"/>
</dbReference>
<proteinExistence type="inferred from homology"/>
<reference evidence="25 26" key="1">
    <citation type="submission" date="2018-10" db="EMBL/GenBank/DDBJ databases">
        <title>Genome assembly for a Yunnan-Guizhou Plateau 3E fish, Anabarilius grahami (Regan), and its evolutionary and genetic applications.</title>
        <authorList>
            <person name="Jiang W."/>
        </authorList>
    </citation>
    <scope>NUCLEOTIDE SEQUENCE [LARGE SCALE GENOMIC DNA]</scope>
    <source>
        <strain evidence="25">AG-KIZ</strain>
        <tissue evidence="25">Muscle</tissue>
    </source>
</reference>
<dbReference type="PANTHER" id="PTHR38537:SF7">
    <property type="entry name" value="FILAMIN-B"/>
    <property type="match status" value="1"/>
</dbReference>
<keyword evidence="15" id="KW-0458">Lysosome</keyword>
<evidence type="ECO:0000256" key="21">
    <source>
        <dbReference type="PROSITE-ProRule" id="PRU00087"/>
    </source>
</evidence>
<dbReference type="Pfam" id="PF00630">
    <property type="entry name" value="Filamin"/>
    <property type="match status" value="15"/>
</dbReference>
<keyword evidence="6" id="KW-0677">Repeat</keyword>
<evidence type="ECO:0000256" key="9">
    <source>
        <dbReference type="ARBA" id="ARBA00022968"/>
    </source>
</evidence>
<keyword evidence="12" id="KW-0496">Mitochondrion</keyword>
<feature type="repeat" description="Filamin" evidence="21">
    <location>
        <begin position="1869"/>
        <end position="1955"/>
    </location>
</feature>
<feature type="repeat" description="Filamin" evidence="21">
    <location>
        <begin position="1474"/>
        <end position="1542"/>
    </location>
</feature>
<evidence type="ECO:0000256" key="5">
    <source>
        <dbReference type="ARBA" id="ARBA00022692"/>
    </source>
</evidence>
<feature type="repeat" description="Filamin" evidence="21">
    <location>
        <begin position="355"/>
        <end position="447"/>
    </location>
</feature>
<evidence type="ECO:0000256" key="13">
    <source>
        <dbReference type="ARBA" id="ARBA00023136"/>
    </source>
</evidence>
<evidence type="ECO:0000256" key="7">
    <source>
        <dbReference type="ARBA" id="ARBA00022753"/>
    </source>
</evidence>
<evidence type="ECO:0000256" key="12">
    <source>
        <dbReference type="ARBA" id="ARBA00023128"/>
    </source>
</evidence>
<dbReference type="Gene3D" id="3.40.50.1820">
    <property type="entry name" value="alpha/beta hydrolase"/>
    <property type="match status" value="1"/>
</dbReference>
<keyword evidence="14" id="KW-0009">Actin-binding</keyword>
<dbReference type="InterPro" id="IPR017868">
    <property type="entry name" value="Filamin/ABP280_repeat-like"/>
</dbReference>
<dbReference type="InterPro" id="IPR014756">
    <property type="entry name" value="Ig_E-set"/>
</dbReference>
<evidence type="ECO:0000313" key="25">
    <source>
        <dbReference type="EMBL" id="ROL53287.1"/>
    </source>
</evidence>
<dbReference type="EMBL" id="RJVU01011782">
    <property type="protein sequence ID" value="ROL53287.1"/>
    <property type="molecule type" value="Genomic_DNA"/>
</dbReference>
<keyword evidence="9" id="KW-0735">Signal-anchor</keyword>
<feature type="repeat" description="Filamin" evidence="21">
    <location>
        <begin position="1344"/>
        <end position="1415"/>
    </location>
</feature>
<dbReference type="InterPro" id="IPR044801">
    <property type="entry name" value="Filamin"/>
</dbReference>
<comment type="similarity">
    <text evidence="2">Belongs to the AB hydrolase superfamily.</text>
</comment>
<evidence type="ECO:0000256" key="11">
    <source>
        <dbReference type="ARBA" id="ARBA00023098"/>
    </source>
</evidence>
<feature type="repeat" description="Filamin" evidence="21">
    <location>
        <begin position="809"/>
        <end position="900"/>
    </location>
</feature>
<dbReference type="SUPFAM" id="SSF53474">
    <property type="entry name" value="alpha/beta-Hydrolases"/>
    <property type="match status" value="1"/>
</dbReference>
<dbReference type="Gene3D" id="2.60.40.10">
    <property type="entry name" value="Immunoglobulins"/>
    <property type="match status" value="16"/>
</dbReference>
<keyword evidence="8" id="KW-0378">Hydrolase</keyword>
<evidence type="ECO:0000256" key="17">
    <source>
        <dbReference type="ARBA" id="ARBA00037874"/>
    </source>
</evidence>
<evidence type="ECO:0000313" key="26">
    <source>
        <dbReference type="Proteomes" id="UP000281406"/>
    </source>
</evidence>
<dbReference type="GO" id="GO:0030036">
    <property type="term" value="P:actin cytoskeleton organization"/>
    <property type="evidence" value="ECO:0007669"/>
    <property type="project" value="InterPro"/>
</dbReference>
<dbReference type="FunFam" id="2.60.40.10:FF:000001">
    <property type="entry name" value="Filamin-C isoform b"/>
    <property type="match status" value="2"/>
</dbReference>
<dbReference type="GO" id="GO:0051015">
    <property type="term" value="F:actin filament binding"/>
    <property type="evidence" value="ECO:0007669"/>
    <property type="project" value="InterPro"/>
</dbReference>
<gene>
    <name evidence="25" type="ORF">DPX16_20926</name>
</gene>
<dbReference type="FunFam" id="2.60.40.10:FF:000140">
    <property type="entry name" value="FiLamiN (Actin binding protein) homolog"/>
    <property type="match status" value="2"/>
</dbReference>
<feature type="repeat" description="Filamin" evidence="21">
    <location>
        <begin position="1046"/>
        <end position="1141"/>
    </location>
</feature>
<dbReference type="FunFam" id="1.10.418.10:FF:000008">
    <property type="entry name" value="Filamin-B isoform C"/>
    <property type="match status" value="1"/>
</dbReference>
<evidence type="ECO:0000256" key="8">
    <source>
        <dbReference type="ARBA" id="ARBA00022801"/>
    </source>
</evidence>
<dbReference type="InterPro" id="IPR001298">
    <property type="entry name" value="Filamin/ABP280_rpt"/>
</dbReference>
<dbReference type="InterPro" id="IPR001589">
    <property type="entry name" value="Actinin_actin-bd_CS"/>
</dbReference>
<dbReference type="FunFam" id="1.10.418.10:FF:000006">
    <property type="entry name" value="Filamin-B isoform A"/>
    <property type="match status" value="1"/>
</dbReference>
<evidence type="ECO:0000256" key="6">
    <source>
        <dbReference type="ARBA" id="ARBA00022737"/>
    </source>
</evidence>
<evidence type="ECO:0000256" key="16">
    <source>
        <dbReference type="ARBA" id="ARBA00037797"/>
    </source>
</evidence>
<feature type="repeat" description="Filamin" evidence="21">
    <location>
        <begin position="2000"/>
        <end position="2094"/>
    </location>
</feature>
<keyword evidence="7" id="KW-0967">Endosome</keyword>
<comment type="similarity">
    <text evidence="3">Belongs to the filamin family.</text>
</comment>
<dbReference type="GO" id="GO:0046464">
    <property type="term" value="P:acylglycerol catabolic process"/>
    <property type="evidence" value="ECO:0007669"/>
    <property type="project" value="UniProtKB-ARBA"/>
</dbReference>
<feature type="repeat" description="Filamin" evidence="21">
    <location>
        <begin position="601"/>
        <end position="693"/>
    </location>
</feature>
<dbReference type="PROSITE" id="PS00019">
    <property type="entry name" value="ACTININ_1"/>
    <property type="match status" value="1"/>
</dbReference>
<dbReference type="PROSITE" id="PS00020">
    <property type="entry name" value="ACTININ_2"/>
    <property type="match status" value="1"/>
</dbReference>
<feature type="repeat" description="Filamin" evidence="21">
    <location>
        <begin position="258"/>
        <end position="354"/>
    </location>
</feature>
<dbReference type="Gene3D" id="1.10.418.10">
    <property type="entry name" value="Calponin-like domain"/>
    <property type="match status" value="2"/>
</dbReference>
<evidence type="ECO:0000256" key="18">
    <source>
        <dbReference type="ARBA" id="ARBA00046308"/>
    </source>
</evidence>
<feature type="repeat" description="Filamin" evidence="21">
    <location>
        <begin position="451"/>
        <end position="547"/>
    </location>
</feature>
<evidence type="ECO:0000256" key="14">
    <source>
        <dbReference type="ARBA" id="ARBA00023203"/>
    </source>
</evidence>
<evidence type="ECO:0000256" key="15">
    <source>
        <dbReference type="ARBA" id="ARBA00023228"/>
    </source>
</evidence>
<feature type="repeat" description="Filamin" evidence="21">
    <location>
        <begin position="1142"/>
        <end position="1238"/>
    </location>
</feature>
<feature type="domain" description="Calponin-homology (CH)" evidence="24">
    <location>
        <begin position="23"/>
        <end position="129"/>
    </location>
</feature>
<evidence type="ECO:0000259" key="24">
    <source>
        <dbReference type="PROSITE" id="PS50021"/>
    </source>
</evidence>
<dbReference type="GO" id="GO:0007399">
    <property type="term" value="P:nervous system development"/>
    <property type="evidence" value="ECO:0007669"/>
    <property type="project" value="UniProtKB-ARBA"/>
</dbReference>
<feature type="transmembrane region" description="Helical" evidence="23">
    <location>
        <begin position="2110"/>
        <end position="2132"/>
    </location>
</feature>
<dbReference type="SUPFAM" id="SSF47576">
    <property type="entry name" value="Calponin-homology domain, CH-domain"/>
    <property type="match status" value="1"/>
</dbReference>
<feature type="repeat" description="Filamin" evidence="21">
    <location>
        <begin position="950"/>
        <end position="1045"/>
    </location>
</feature>
<keyword evidence="10 23" id="KW-1133">Transmembrane helix</keyword>
<comment type="subcellular location">
    <subcellularLocation>
        <location evidence="16">Late endosome membrane</location>
        <topology evidence="16">Single-pass type II membrane protein</topology>
    </subcellularLocation>
    <subcellularLocation>
        <location evidence="17">Lysosome membrane</location>
        <topology evidence="17">Single-pass type II membrane protein</topology>
    </subcellularLocation>
    <subcellularLocation>
        <location evidence="18">Mitochondrion membrane</location>
        <topology evidence="18">Single-pass type II membrane protein</topology>
    </subcellularLocation>
</comment>
<comment type="function">
    <text evidence="20">Lipase that preferentially hydrolysis medium-chain saturated monoacylglycerols including 2-arachidonoylglycerol. Through 2-arachidonoylglycerol degradation may regulate endocannabinoid signaling pathways. Also has a lysophosphatidyl lipase activity with a preference for lysophosphatidylglycerol among other lysophospholipids. Also able to degrade bis(monoacylglycero)phosphate (BMP) and constitutes the major enzyme for BMP catabolism. BMP, also known as lysobisphosphatidic acid, is enriched in late endosomes and lysosomes and plays a key role in the formation of intraluminal vesicles and in lipid sorting.</text>
</comment>
<evidence type="ECO:0000256" key="23">
    <source>
        <dbReference type="SAM" id="Phobius"/>
    </source>
</evidence>
<dbReference type="SMART" id="SM00033">
    <property type="entry name" value="CH"/>
    <property type="match status" value="2"/>
</dbReference>
<dbReference type="PROSITE" id="PS50194">
    <property type="entry name" value="FILAMIN_REPEAT"/>
    <property type="match status" value="16"/>
</dbReference>
<protein>
    <recommendedName>
        <fullName evidence="4">acylglycerol lipase</fullName>
        <ecNumber evidence="4">3.1.1.23</ecNumber>
    </recommendedName>
</protein>
<dbReference type="FunFam" id="3.40.50.1820:FF:000082">
    <property type="entry name" value="monoacylglycerol lipase ABHD6"/>
    <property type="match status" value="1"/>
</dbReference>
<dbReference type="SMART" id="SM00557">
    <property type="entry name" value="IG_FLMN"/>
    <property type="match status" value="15"/>
</dbReference>
<keyword evidence="26" id="KW-1185">Reference proteome</keyword>
<dbReference type="EC" id="3.1.1.23" evidence="4"/>
<evidence type="ECO:0000256" key="10">
    <source>
        <dbReference type="ARBA" id="ARBA00022989"/>
    </source>
</evidence>
<feature type="region of interest" description="Disordered" evidence="22">
    <location>
        <begin position="252"/>
        <end position="272"/>
    </location>
</feature>
<name>A0A3N0Z460_ANAGA</name>